<dbReference type="GeneID" id="84593295"/>
<dbReference type="RefSeq" id="XP_059602674.1">
    <property type="nucleotide sequence ID" value="XM_059744865.1"/>
</dbReference>
<feature type="compositionally biased region" description="Polar residues" evidence="1">
    <location>
        <begin position="25"/>
        <end position="35"/>
    </location>
</feature>
<protein>
    <submittedName>
        <fullName evidence="2">Uncharacterized protein</fullName>
    </submittedName>
</protein>
<feature type="region of interest" description="Disordered" evidence="1">
    <location>
        <begin position="1"/>
        <end position="38"/>
    </location>
</feature>
<dbReference type="VEuPathDB" id="FungiDB:An16g00340"/>
<evidence type="ECO:0000256" key="1">
    <source>
        <dbReference type="SAM" id="MobiDB-lite"/>
    </source>
</evidence>
<dbReference type="AlphaFoldDB" id="A0AAJ8E0S2"/>
<sequence>MTGAQSSSEDIPARAVRTLGRQVASPGSQDDTTSGSNGGLTLRMLRYITFAPQLPCMLRAEGVSPSTVDPSLRSMLRWVVRDHAGRQAKDKLTAARL</sequence>
<reference evidence="2" key="2">
    <citation type="submission" date="2025-08" db="UniProtKB">
        <authorList>
            <consortium name="RefSeq"/>
        </authorList>
    </citation>
    <scope>IDENTIFICATION</scope>
</reference>
<evidence type="ECO:0000313" key="2">
    <source>
        <dbReference type="RefSeq" id="XP_059602674.1"/>
    </source>
</evidence>
<gene>
    <name evidence="2" type="ORF">An16g00340</name>
</gene>
<organism evidence="2">
    <name type="scientific">Aspergillus niger</name>
    <dbReference type="NCBI Taxonomy" id="5061"/>
    <lineage>
        <taxon>Eukaryota</taxon>
        <taxon>Fungi</taxon>
        <taxon>Dikarya</taxon>
        <taxon>Ascomycota</taxon>
        <taxon>Pezizomycotina</taxon>
        <taxon>Eurotiomycetes</taxon>
        <taxon>Eurotiomycetidae</taxon>
        <taxon>Eurotiales</taxon>
        <taxon>Aspergillaceae</taxon>
        <taxon>Aspergillus</taxon>
        <taxon>Aspergillus subgen. Circumdati</taxon>
    </lineage>
</organism>
<name>A0AAJ8E0S2_ASPNG</name>
<reference evidence="2" key="1">
    <citation type="submission" date="2025-02" db="EMBL/GenBank/DDBJ databases">
        <authorList>
            <consortium name="NCBI Genome Project"/>
        </authorList>
    </citation>
    <scope>NUCLEOTIDE SEQUENCE</scope>
</reference>
<proteinExistence type="predicted"/>
<accession>A0AAJ8E0S2</accession>
<dbReference type="KEGG" id="ang:An16g00340"/>